<reference evidence="5 7" key="2">
    <citation type="submission" date="2023-11" db="EMBL/GenBank/DDBJ databases">
        <title>MicrobeMod: A computational toolkit for identifying prokaryotic methylation and restriction-modification with nanopore sequencing.</title>
        <authorList>
            <person name="Crits-Christoph A."/>
            <person name="Kang S.C."/>
            <person name="Lee H."/>
            <person name="Ostrov N."/>
        </authorList>
    </citation>
    <scope>NUCLEOTIDE SEQUENCE [LARGE SCALE GENOMIC DNA]</scope>
    <source>
        <strain evidence="5 7">ATCC 23090</strain>
    </source>
</reference>
<dbReference type="InterPro" id="IPR025230">
    <property type="entry name" value="DUF4172"/>
</dbReference>
<evidence type="ECO:0000259" key="3">
    <source>
        <dbReference type="PROSITE" id="PS51459"/>
    </source>
</evidence>
<dbReference type="AlphaFoldDB" id="A0A1K1RPS5"/>
<reference evidence="4 6" key="1">
    <citation type="submission" date="2016-11" db="EMBL/GenBank/DDBJ databases">
        <authorList>
            <person name="Jaros S."/>
            <person name="Januszkiewicz K."/>
            <person name="Wedrychowicz H."/>
        </authorList>
    </citation>
    <scope>NUCLEOTIDE SEQUENCE [LARGE SCALE GENOMIC DNA]</scope>
    <source>
        <strain evidence="4 6">DSM 784</strain>
    </source>
</reference>
<gene>
    <name evidence="4" type="ORF">SAMN05661012_04092</name>
    <name evidence="5" type="ORF">SR876_10275</name>
</gene>
<dbReference type="PROSITE" id="PS51459">
    <property type="entry name" value="FIDO"/>
    <property type="match status" value="1"/>
</dbReference>
<evidence type="ECO:0000256" key="1">
    <source>
        <dbReference type="PIRSR" id="PIRSR640198-1"/>
    </source>
</evidence>
<dbReference type="RefSeq" id="WP_177318647.1">
    <property type="nucleotide sequence ID" value="NZ_CP139972.1"/>
</dbReference>
<sequence>MSAIYLHQLKGWPNFQWNNDALAGILGDVRFRQGRLLGSMEGLGFNLQDEATLETLTLDVLKSSEIEGEILNHDQVRSSIARRLGIEVAGLIPADRNVEGIVEMMLDATQRYDRILTADRLFGWQASMFPTGFSGMYKIVVGCWRNNAKDDPMQVVSGGMGREKVHFQAPDSDKLDNEMSQFLHWFNAENTIDPIIKAAVAHLWFVTIHPFDDGNGRIARAITDMQLTRADETPRRFYSMSAQIRIERNGYYAILESTQKGTLDITEWIEWFINCLGRALNATELTLAGVIKKARFWNNSQTQDLNSRQKMMLNKLLDGFEGKFTSSKWGKIAKCSQDTAVRDIQDLIDRNILVKDGSGGRSTGYLLSEEILK</sequence>
<keyword evidence="2" id="KW-0547">Nucleotide-binding</keyword>
<dbReference type="SUPFAM" id="SSF140931">
    <property type="entry name" value="Fic-like"/>
    <property type="match status" value="1"/>
</dbReference>
<protein>
    <submittedName>
        <fullName evidence="4">Fic family protein</fullName>
    </submittedName>
</protein>
<feature type="domain" description="Fido" evidence="3">
    <location>
        <begin position="116"/>
        <end position="274"/>
    </location>
</feature>
<dbReference type="Gene3D" id="1.10.3290.10">
    <property type="entry name" value="Fido-like domain"/>
    <property type="match status" value="1"/>
</dbReference>
<evidence type="ECO:0000313" key="5">
    <source>
        <dbReference type="EMBL" id="WQG91891.1"/>
    </source>
</evidence>
<organism evidence="4 6">
    <name type="scientific">Chitinophaga sancti</name>
    <dbReference type="NCBI Taxonomy" id="1004"/>
    <lineage>
        <taxon>Bacteria</taxon>
        <taxon>Pseudomonadati</taxon>
        <taxon>Bacteroidota</taxon>
        <taxon>Chitinophagia</taxon>
        <taxon>Chitinophagales</taxon>
        <taxon>Chitinophagaceae</taxon>
        <taxon>Chitinophaga</taxon>
    </lineage>
</organism>
<keyword evidence="7" id="KW-1185">Reference proteome</keyword>
<dbReference type="Pfam" id="PF13776">
    <property type="entry name" value="DUF4172"/>
    <property type="match status" value="1"/>
</dbReference>
<dbReference type="EMBL" id="FPIZ01000013">
    <property type="protein sequence ID" value="SFW74046.1"/>
    <property type="molecule type" value="Genomic_DNA"/>
</dbReference>
<evidence type="ECO:0000313" key="7">
    <source>
        <dbReference type="Proteomes" id="UP001326715"/>
    </source>
</evidence>
<evidence type="ECO:0000313" key="6">
    <source>
        <dbReference type="Proteomes" id="UP000183788"/>
    </source>
</evidence>
<dbReference type="Pfam" id="PF02661">
    <property type="entry name" value="Fic"/>
    <property type="match status" value="1"/>
</dbReference>
<dbReference type="PANTHER" id="PTHR13504:SF33">
    <property type="entry name" value="FIC FAMILY PROTEIN"/>
    <property type="match status" value="1"/>
</dbReference>
<dbReference type="Proteomes" id="UP001326715">
    <property type="component" value="Chromosome"/>
</dbReference>
<dbReference type="GO" id="GO:0005524">
    <property type="term" value="F:ATP binding"/>
    <property type="evidence" value="ECO:0007669"/>
    <property type="project" value="UniProtKB-KW"/>
</dbReference>
<dbReference type="PANTHER" id="PTHR13504">
    <property type="entry name" value="FIDO DOMAIN-CONTAINING PROTEIN DDB_G0283145"/>
    <property type="match status" value="1"/>
</dbReference>
<dbReference type="Proteomes" id="UP000183788">
    <property type="component" value="Unassembled WGS sequence"/>
</dbReference>
<proteinExistence type="predicted"/>
<feature type="active site" evidence="1">
    <location>
        <position position="209"/>
    </location>
</feature>
<evidence type="ECO:0000256" key="2">
    <source>
        <dbReference type="PIRSR" id="PIRSR640198-2"/>
    </source>
</evidence>
<dbReference type="InterPro" id="IPR003812">
    <property type="entry name" value="Fido"/>
</dbReference>
<accession>A0A1K1RPS5</accession>
<feature type="binding site" evidence="2">
    <location>
        <begin position="213"/>
        <end position="220"/>
    </location>
    <ligand>
        <name>ATP</name>
        <dbReference type="ChEBI" id="CHEBI:30616"/>
    </ligand>
</feature>
<dbReference type="EMBL" id="CP140154">
    <property type="protein sequence ID" value="WQG91891.1"/>
    <property type="molecule type" value="Genomic_DNA"/>
</dbReference>
<evidence type="ECO:0000313" key="4">
    <source>
        <dbReference type="EMBL" id="SFW74046.1"/>
    </source>
</evidence>
<name>A0A1K1RPS5_9BACT</name>
<keyword evidence="2" id="KW-0067">ATP-binding</keyword>
<feature type="binding site" evidence="2">
    <location>
        <begin position="251"/>
        <end position="252"/>
    </location>
    <ligand>
        <name>ATP</name>
        <dbReference type="ChEBI" id="CHEBI:30616"/>
    </ligand>
</feature>
<dbReference type="InterPro" id="IPR036597">
    <property type="entry name" value="Fido-like_dom_sf"/>
</dbReference>
<dbReference type="InterPro" id="IPR040198">
    <property type="entry name" value="Fido_containing"/>
</dbReference>
<dbReference type="STRING" id="1004.SAMN05661012_04092"/>